<evidence type="ECO:0000256" key="10">
    <source>
        <dbReference type="PROSITE-ProRule" id="PRU00027"/>
    </source>
</evidence>
<evidence type="ECO:0000256" key="9">
    <source>
        <dbReference type="HAMAP-Rule" id="MF_03146"/>
    </source>
</evidence>
<comment type="catalytic activity">
    <reaction evidence="9">
        <text>an N(1)-methylpseudouridine in rRNA + S-adenosyl-L-methionine = N(1)-methyl-N(3)-[(3S)-3-amino-3-carboxypropyl]pseudouridine in rRNA + S-methyl-5'-thioadenosine + H(+)</text>
        <dbReference type="Rhea" id="RHEA:63296"/>
        <dbReference type="Rhea" id="RHEA-COMP:11634"/>
        <dbReference type="Rhea" id="RHEA-COMP:16310"/>
        <dbReference type="ChEBI" id="CHEBI:15378"/>
        <dbReference type="ChEBI" id="CHEBI:17509"/>
        <dbReference type="ChEBI" id="CHEBI:59789"/>
        <dbReference type="ChEBI" id="CHEBI:74890"/>
        <dbReference type="ChEBI" id="CHEBI:146234"/>
        <dbReference type="EC" id="2.5.1.157"/>
    </reaction>
</comment>
<dbReference type="InterPro" id="IPR022968">
    <property type="entry name" value="Tsr3-like"/>
</dbReference>
<feature type="binding site" evidence="9">
    <location>
        <position position="201"/>
    </location>
    <ligand>
        <name>S-adenosyl-L-methionine</name>
        <dbReference type="ChEBI" id="CHEBI:59789"/>
    </ligand>
</feature>
<dbReference type="Pfam" id="PF04034">
    <property type="entry name" value="Ribo_biogen_C"/>
    <property type="match status" value="1"/>
</dbReference>
<dbReference type="AlphaFoldDB" id="A0A4Y7LWN0"/>
<comment type="similarity">
    <text evidence="9">Belongs to the TDD superfamily. TSR3 family.</text>
</comment>
<dbReference type="InterPro" id="IPR007177">
    <property type="entry name" value="Tsr3_C"/>
</dbReference>
<evidence type="ECO:0000256" key="8">
    <source>
        <dbReference type="ARBA" id="ARBA00022833"/>
    </source>
</evidence>
<dbReference type="EMBL" id="LR004238">
    <property type="protein sequence ID" value="SVE73857.1"/>
    <property type="molecule type" value="mRNA"/>
</dbReference>
<evidence type="ECO:0000313" key="13">
    <source>
        <dbReference type="EMBL" id="SVE73857.1"/>
    </source>
</evidence>
<dbReference type="GO" id="GO:0003677">
    <property type="term" value="F:DNA binding"/>
    <property type="evidence" value="ECO:0007669"/>
    <property type="project" value="InterPro"/>
</dbReference>
<keyword evidence="6" id="KW-0479">Metal-binding</keyword>
<accession>A0A4Y7LWN0</accession>
<proteinExistence type="evidence at transcript level"/>
<evidence type="ECO:0000256" key="7">
    <source>
        <dbReference type="ARBA" id="ARBA00022771"/>
    </source>
</evidence>
<dbReference type="CDD" id="cd20908">
    <property type="entry name" value="SUF4-like"/>
    <property type="match status" value="1"/>
</dbReference>
<feature type="binding site" evidence="9">
    <location>
        <position position="178"/>
    </location>
    <ligand>
        <name>S-adenosyl-L-methionine</name>
        <dbReference type="ChEBI" id="CHEBI:59789"/>
    </ligand>
</feature>
<dbReference type="NCBIfam" id="NF002621">
    <property type="entry name" value="PRK02287.1"/>
    <property type="match status" value="1"/>
</dbReference>
<feature type="domain" description="BED-type" evidence="12">
    <location>
        <begin position="6"/>
        <end position="65"/>
    </location>
</feature>
<evidence type="ECO:0000256" key="3">
    <source>
        <dbReference type="ARBA" id="ARBA00022552"/>
    </source>
</evidence>
<comment type="function">
    <text evidence="9">Aminocarboxypropyltransferase that catalyzes the aminocarboxypropyl transfer on pseudouridine in 18S rRNA. It constitutes the last step in biosynthesis of the hypermodified N1-methyl-N3-(3-amino-3-carboxypropyl) pseudouridine (m1acp3-Psi).</text>
</comment>
<dbReference type="Pfam" id="PF04068">
    <property type="entry name" value="Fer4_RLI"/>
    <property type="match status" value="1"/>
</dbReference>
<organism evidence="13">
    <name type="scientific">Daphnia atkinsoni</name>
    <dbReference type="NCBI Taxonomy" id="342845"/>
    <lineage>
        <taxon>Eukaryota</taxon>
        <taxon>Metazoa</taxon>
        <taxon>Ecdysozoa</taxon>
        <taxon>Arthropoda</taxon>
        <taxon>Crustacea</taxon>
        <taxon>Branchiopoda</taxon>
        <taxon>Diplostraca</taxon>
        <taxon>Cladocera</taxon>
        <taxon>Anomopoda</taxon>
        <taxon>Daphniidae</taxon>
        <taxon>Daphnia</taxon>
        <taxon>Daphnia atkinsoni group</taxon>
    </lineage>
</organism>
<dbReference type="GO" id="GO:0030490">
    <property type="term" value="P:maturation of SSU-rRNA"/>
    <property type="evidence" value="ECO:0007669"/>
    <property type="project" value="TreeGrafter"/>
</dbReference>
<dbReference type="PROSITE" id="PS50808">
    <property type="entry name" value="ZF_BED"/>
    <property type="match status" value="1"/>
</dbReference>
<keyword evidence="1" id="KW-0963">Cytoplasm</keyword>
<dbReference type="InterPro" id="IPR003656">
    <property type="entry name" value="Znf_BED"/>
</dbReference>
<evidence type="ECO:0000256" key="6">
    <source>
        <dbReference type="ARBA" id="ARBA00022723"/>
    </source>
</evidence>
<evidence type="ECO:0000256" key="1">
    <source>
        <dbReference type="ARBA" id="ARBA00022490"/>
    </source>
</evidence>
<name>A0A4Y7LWN0_9CRUS</name>
<feature type="compositionally biased region" description="Acidic residues" evidence="11">
    <location>
        <begin position="298"/>
        <end position="310"/>
    </location>
</feature>
<evidence type="ECO:0000256" key="11">
    <source>
        <dbReference type="SAM" id="MobiDB-lite"/>
    </source>
</evidence>
<feature type="binding site" evidence="9">
    <location>
        <position position="130"/>
    </location>
    <ligand>
        <name>S-adenosyl-L-methionine</name>
        <dbReference type="ChEBI" id="CHEBI:59789"/>
    </ligand>
</feature>
<dbReference type="PANTHER" id="PTHR20426:SF0">
    <property type="entry name" value="18S RRNA AMINOCARBOXYPROPYLTRANSFERASE"/>
    <property type="match status" value="1"/>
</dbReference>
<dbReference type="GO" id="GO:0106388">
    <property type="term" value="F:rRNA small subunit aminocarboxypropyltransferase activity"/>
    <property type="evidence" value="ECO:0007669"/>
    <property type="project" value="UniProtKB-EC"/>
</dbReference>
<dbReference type="PROSITE" id="PS00028">
    <property type="entry name" value="ZINC_FINGER_C2H2_1"/>
    <property type="match status" value="2"/>
</dbReference>
<keyword evidence="2 9" id="KW-0690">Ribosome biogenesis</keyword>
<dbReference type="GO" id="GO:0000455">
    <property type="term" value="P:enzyme-directed rRNA pseudouridine synthesis"/>
    <property type="evidence" value="ECO:0007669"/>
    <property type="project" value="UniProtKB-UniRule"/>
</dbReference>
<feature type="compositionally biased region" description="Basic and acidic residues" evidence="11">
    <location>
        <begin position="282"/>
        <end position="292"/>
    </location>
</feature>
<dbReference type="GO" id="GO:0008270">
    <property type="term" value="F:zinc ion binding"/>
    <property type="evidence" value="ECO:0007669"/>
    <property type="project" value="UniProtKB-KW"/>
</dbReference>
<evidence type="ECO:0000256" key="4">
    <source>
        <dbReference type="ARBA" id="ARBA00022679"/>
    </source>
</evidence>
<protein>
    <recommendedName>
        <fullName evidence="9">18S rRNA aminocarboxypropyltransferase</fullName>
        <ecNumber evidence="9">2.5.1.157</ecNumber>
    </recommendedName>
</protein>
<dbReference type="HAMAP" id="MF_01116">
    <property type="entry name" value="TSR3"/>
    <property type="match status" value="1"/>
</dbReference>
<keyword evidence="3 9" id="KW-0698">rRNA processing</keyword>
<dbReference type="PANTHER" id="PTHR20426">
    <property type="entry name" value="RIBOSOME BIOGENESIS PROTEIN TSR3 HOMOLOG"/>
    <property type="match status" value="1"/>
</dbReference>
<evidence type="ECO:0000256" key="5">
    <source>
        <dbReference type="ARBA" id="ARBA00022691"/>
    </source>
</evidence>
<evidence type="ECO:0000256" key="2">
    <source>
        <dbReference type="ARBA" id="ARBA00022517"/>
    </source>
</evidence>
<keyword evidence="5 9" id="KW-0949">S-adenosyl-L-methionine</keyword>
<keyword evidence="8" id="KW-0862">Zinc</keyword>
<dbReference type="GO" id="GO:1904047">
    <property type="term" value="F:S-adenosyl-L-methionine binding"/>
    <property type="evidence" value="ECO:0007669"/>
    <property type="project" value="UniProtKB-UniRule"/>
</dbReference>
<evidence type="ECO:0000259" key="12">
    <source>
        <dbReference type="PROSITE" id="PS50808"/>
    </source>
</evidence>
<dbReference type="InterPro" id="IPR007209">
    <property type="entry name" value="RNaseL-inhib-like_metal-bd_dom"/>
</dbReference>
<reference evidence="13" key="1">
    <citation type="submission" date="2018-08" db="EMBL/GenBank/DDBJ databases">
        <authorList>
            <person name="Cornetti L."/>
        </authorList>
    </citation>
    <scope>NUCLEOTIDE SEQUENCE</scope>
    <source>
        <strain evidence="13">IL-KID-3b-11</strain>
    </source>
</reference>
<comment type="caution">
    <text evidence="9">Lacks conserved residue(s) required for the propagation of feature annotation.</text>
</comment>
<keyword evidence="4 9" id="KW-0808">Transferase</keyword>
<dbReference type="InterPro" id="IPR013087">
    <property type="entry name" value="Znf_C2H2_type"/>
</dbReference>
<keyword evidence="7 10" id="KW-0863">Zinc-finger</keyword>
<dbReference type="EC" id="2.5.1.157" evidence="9"/>
<feature type="region of interest" description="Disordered" evidence="11">
    <location>
        <begin position="282"/>
        <end position="310"/>
    </location>
</feature>
<sequence>MGRKKKKPSKPWCWYCNRDFDDEKILLQHQKAKHFKCHICHKKLYTGPGLSIHCMQVHKETLDRVPNSLPNRGNIEIEIYGMEGIPESDIRDHEAQKQGTDDGSCSSGDEQASFPVAMWDVEQCDPKRCSGRKLSRLGMVKILRLGQRFNGLVCSPMGEKCVSPSDHGIISEHGAAVVDCSWAKINETPFHKMKSANPRLLPYLVAANPVNYGKPCKLSCVEAFAALFYITGYQDLAKHYLAKFKWGKTFIDLNQELLDQYAACKDSTEVVQVQQQHMELLEKERNRNRDEIDLPPEVLDETSDDTEEDE</sequence>
<gene>
    <name evidence="13" type="primary">EOG090X0EVF</name>
</gene>